<keyword evidence="1" id="KW-0472">Membrane</keyword>
<organism evidence="2">
    <name type="scientific">Arundo donax</name>
    <name type="common">Giant reed</name>
    <name type="synonym">Donax arundinaceus</name>
    <dbReference type="NCBI Taxonomy" id="35708"/>
    <lineage>
        <taxon>Eukaryota</taxon>
        <taxon>Viridiplantae</taxon>
        <taxon>Streptophyta</taxon>
        <taxon>Embryophyta</taxon>
        <taxon>Tracheophyta</taxon>
        <taxon>Spermatophyta</taxon>
        <taxon>Magnoliopsida</taxon>
        <taxon>Liliopsida</taxon>
        <taxon>Poales</taxon>
        <taxon>Poaceae</taxon>
        <taxon>PACMAD clade</taxon>
        <taxon>Arundinoideae</taxon>
        <taxon>Arundineae</taxon>
        <taxon>Arundo</taxon>
    </lineage>
</organism>
<evidence type="ECO:0000256" key="1">
    <source>
        <dbReference type="SAM" id="Phobius"/>
    </source>
</evidence>
<proteinExistence type="predicted"/>
<sequence>MIYEIRILALFIFSIYLLHCIFTRVTNFDMCMHYAFFPVLIQNAIVSRIFKSIRNSGCKD</sequence>
<accession>A0A0A9CZT9</accession>
<dbReference type="AlphaFoldDB" id="A0A0A9CZT9"/>
<reference evidence="2" key="2">
    <citation type="journal article" date="2015" name="Data Brief">
        <title>Shoot transcriptome of the giant reed, Arundo donax.</title>
        <authorList>
            <person name="Barrero R.A."/>
            <person name="Guerrero F.D."/>
            <person name="Moolhuijzen P."/>
            <person name="Goolsby J.A."/>
            <person name="Tidwell J."/>
            <person name="Bellgard S.E."/>
            <person name="Bellgard M.I."/>
        </authorList>
    </citation>
    <scope>NUCLEOTIDE SEQUENCE</scope>
    <source>
        <tissue evidence="2">Shoot tissue taken approximately 20 cm above the soil surface</tissue>
    </source>
</reference>
<evidence type="ECO:0000313" key="2">
    <source>
        <dbReference type="EMBL" id="JAD81844.1"/>
    </source>
</evidence>
<reference evidence="2" key="1">
    <citation type="submission" date="2014-09" db="EMBL/GenBank/DDBJ databases">
        <authorList>
            <person name="Magalhaes I.L.F."/>
            <person name="Oliveira U."/>
            <person name="Santos F.R."/>
            <person name="Vidigal T.H.D.A."/>
            <person name="Brescovit A.D."/>
            <person name="Santos A.J."/>
        </authorList>
    </citation>
    <scope>NUCLEOTIDE SEQUENCE</scope>
    <source>
        <tissue evidence="2">Shoot tissue taken approximately 20 cm above the soil surface</tissue>
    </source>
</reference>
<dbReference type="EMBL" id="GBRH01216051">
    <property type="protein sequence ID" value="JAD81844.1"/>
    <property type="molecule type" value="Transcribed_RNA"/>
</dbReference>
<protein>
    <submittedName>
        <fullName evidence="2">Uncharacterized protein</fullName>
    </submittedName>
</protein>
<keyword evidence="1" id="KW-1133">Transmembrane helix</keyword>
<keyword evidence="1" id="KW-0812">Transmembrane</keyword>
<name>A0A0A9CZT9_ARUDO</name>
<feature type="transmembrane region" description="Helical" evidence="1">
    <location>
        <begin position="7"/>
        <end position="26"/>
    </location>
</feature>